<dbReference type="AlphaFoldDB" id="A0A1M4V4S2"/>
<evidence type="ECO:0000256" key="1">
    <source>
        <dbReference type="SAM" id="Phobius"/>
    </source>
</evidence>
<proteinExistence type="predicted"/>
<keyword evidence="1" id="KW-0472">Membrane</keyword>
<feature type="transmembrane region" description="Helical" evidence="1">
    <location>
        <begin position="763"/>
        <end position="781"/>
    </location>
</feature>
<dbReference type="InterPro" id="IPR008930">
    <property type="entry name" value="Terpenoid_cyclase/PrenylTrfase"/>
</dbReference>
<dbReference type="Proteomes" id="UP000184423">
    <property type="component" value="Unassembled WGS sequence"/>
</dbReference>
<protein>
    <submittedName>
        <fullName evidence="2">LPXTG-motif cell wall anchor domain-containing protein</fullName>
    </submittedName>
</protein>
<sequence length="787" mass="88122">MKKTVSKVVLSIFILLQFLAILPKQALANSSSVYVVVQSNQGIIAEGETQKTNALDALDEVLKSKGITYVLKDSSYGKYISEVNGLKEGSLGDYSGWMYAIQRDGKYEVPMTSIDGTELKKGEKLLLYYGCYPKPYLANDISFSTLSPNKALTITFNNYNDWTNTVTKIEGFKAEIDGKSVEVIENRIELPQGLEEGVHELKFYDFKEGNEIPNIVADTIKFQIKKPKFTVRVEGLLDTIVRGEVEEKTALLGLEKLLSDNSISYKVTESKWGKYVEEINGLKAGKFGGYDGWMYYIKSKNKIETPMVSIDSYIPNDGDEIVVFYGDSTTAYANNIKFTPDVVEPNKPFKIQFSYTYFDWYQNKEVTTPIAGAIVTIDEKNYITNENGEINIEGLEKGIHSYRISGYNVDKSPTVVKDEGVFNIDGVNSPSLDYRDSAYTEVISKNNNLIKKNIEEDLSLTLGYIEKNQLDMWAFLSLSKMGKKIDEKLIEEAAKELKSYGIDEYTNTDIEKLIITLTAAGYSPYNFVGYNLMEELYNKRNIDKFLINDAIFALIALDYTADKSSYKITREKLVDFILDKAVTVNKNGKELYGWTLNSEMGINPDITGVALAALSPYMSNEKVKAAVDKAVDSLSKMQIDSGYIPDSFGSFSETISFVILGLTAVGENPEGLKFTKTNGDLYSALLSFRVNNGQFAHELNKKADYMATEQALRALIAIREFKRAGKYNFFGNNVDVNKLKVFEYTGEEEAKKLLPKTGDMFDANTAVALAFLMILVGAVLVKKQNRA</sequence>
<evidence type="ECO:0000313" key="2">
    <source>
        <dbReference type="EMBL" id="SHE63974.1"/>
    </source>
</evidence>
<keyword evidence="1" id="KW-1133">Transmembrane helix</keyword>
<dbReference type="Gene3D" id="2.170.130.30">
    <property type="match status" value="2"/>
</dbReference>
<accession>A0A1M4V4S2</accession>
<keyword evidence="1" id="KW-0812">Transmembrane</keyword>
<organism evidence="2 3">
    <name type="scientific">Caloramator proteoclasticus DSM 10124</name>
    <dbReference type="NCBI Taxonomy" id="1121262"/>
    <lineage>
        <taxon>Bacteria</taxon>
        <taxon>Bacillati</taxon>
        <taxon>Bacillota</taxon>
        <taxon>Clostridia</taxon>
        <taxon>Eubacteriales</taxon>
        <taxon>Clostridiaceae</taxon>
        <taxon>Caloramator</taxon>
    </lineage>
</organism>
<reference evidence="3" key="1">
    <citation type="submission" date="2016-11" db="EMBL/GenBank/DDBJ databases">
        <authorList>
            <person name="Varghese N."/>
            <person name="Submissions S."/>
        </authorList>
    </citation>
    <scope>NUCLEOTIDE SEQUENCE [LARGE SCALE GENOMIC DNA]</scope>
    <source>
        <strain evidence="3">DSM 10124</strain>
    </source>
</reference>
<gene>
    <name evidence="2" type="ORF">SAMN02746091_00807</name>
</gene>
<keyword evidence="3" id="KW-1185">Reference proteome</keyword>
<dbReference type="SUPFAM" id="SSF48239">
    <property type="entry name" value="Terpenoid cyclases/Protein prenyltransferases"/>
    <property type="match status" value="1"/>
</dbReference>
<name>A0A1M4V4S2_9CLOT</name>
<dbReference type="RefSeq" id="WP_073248018.1">
    <property type="nucleotide sequence ID" value="NZ_FQVG01000010.1"/>
</dbReference>
<dbReference type="EMBL" id="FQVG01000010">
    <property type="protein sequence ID" value="SHE63974.1"/>
    <property type="molecule type" value="Genomic_DNA"/>
</dbReference>
<evidence type="ECO:0000313" key="3">
    <source>
        <dbReference type="Proteomes" id="UP000184423"/>
    </source>
</evidence>
<dbReference type="Gene3D" id="1.50.10.20">
    <property type="match status" value="1"/>
</dbReference>